<feature type="transmembrane region" description="Helical" evidence="1">
    <location>
        <begin position="6"/>
        <end position="26"/>
    </location>
</feature>
<gene>
    <name evidence="2" type="ORF">PFISCL1PPCAC_13749</name>
</gene>
<feature type="transmembrane region" description="Helical" evidence="1">
    <location>
        <begin position="47"/>
        <end position="67"/>
    </location>
</feature>
<keyword evidence="3" id="KW-1185">Reference proteome</keyword>
<protein>
    <recommendedName>
        <fullName evidence="4">G protein-coupled receptor</fullName>
    </recommendedName>
</protein>
<sequence>RYYLILYSCCLSIFSIATVLCEIVSFQATPYRFVWKRLKLFFCERGIGVYLATSSIIMIVVLTLPIIRWSGLTRNWLYTHASSIHAIAPYCTLTVMAGLLIYCMPAFFFKPDSISIEAASGVLKQKFGLSKDYGYMAMVGYYGTNFATRWTAKSGLLIIYLFVIIYLAIALFFSYLIRKVISGKTRSAKRLYLEKRHLGCFWTQTVLVMALDMVPVLVWFTLPLFSVASEAPTAFYAYSAPALPVLGGLMLCYGVPELFIYYFGSKRKGIAPSLDLGTTNS</sequence>
<feature type="non-terminal residue" evidence="2">
    <location>
        <position position="1"/>
    </location>
</feature>
<feature type="transmembrane region" description="Helical" evidence="1">
    <location>
        <begin position="242"/>
        <end position="263"/>
    </location>
</feature>
<proteinExistence type="predicted"/>
<feature type="non-terminal residue" evidence="2">
    <location>
        <position position="281"/>
    </location>
</feature>
<dbReference type="AlphaFoldDB" id="A0AAV5VWY8"/>
<keyword evidence="1" id="KW-0472">Membrane</keyword>
<evidence type="ECO:0000256" key="1">
    <source>
        <dbReference type="SAM" id="Phobius"/>
    </source>
</evidence>
<feature type="transmembrane region" description="Helical" evidence="1">
    <location>
        <begin position="87"/>
        <end position="109"/>
    </location>
</feature>
<dbReference type="Proteomes" id="UP001432322">
    <property type="component" value="Unassembled WGS sequence"/>
</dbReference>
<reference evidence="2" key="1">
    <citation type="submission" date="2023-10" db="EMBL/GenBank/DDBJ databases">
        <title>Genome assembly of Pristionchus species.</title>
        <authorList>
            <person name="Yoshida K."/>
            <person name="Sommer R.J."/>
        </authorList>
    </citation>
    <scope>NUCLEOTIDE SEQUENCE</scope>
    <source>
        <strain evidence="2">RS5133</strain>
    </source>
</reference>
<organism evidence="2 3">
    <name type="scientific">Pristionchus fissidentatus</name>
    <dbReference type="NCBI Taxonomy" id="1538716"/>
    <lineage>
        <taxon>Eukaryota</taxon>
        <taxon>Metazoa</taxon>
        <taxon>Ecdysozoa</taxon>
        <taxon>Nematoda</taxon>
        <taxon>Chromadorea</taxon>
        <taxon>Rhabditida</taxon>
        <taxon>Rhabditina</taxon>
        <taxon>Diplogasteromorpha</taxon>
        <taxon>Diplogasteroidea</taxon>
        <taxon>Neodiplogasteridae</taxon>
        <taxon>Pristionchus</taxon>
    </lineage>
</organism>
<evidence type="ECO:0000313" key="3">
    <source>
        <dbReference type="Proteomes" id="UP001432322"/>
    </source>
</evidence>
<feature type="transmembrane region" description="Helical" evidence="1">
    <location>
        <begin position="158"/>
        <end position="177"/>
    </location>
</feature>
<evidence type="ECO:0008006" key="4">
    <source>
        <dbReference type="Google" id="ProtNLM"/>
    </source>
</evidence>
<name>A0AAV5VWY8_9BILA</name>
<accession>A0AAV5VWY8</accession>
<comment type="caution">
    <text evidence="2">The sequence shown here is derived from an EMBL/GenBank/DDBJ whole genome shotgun (WGS) entry which is preliminary data.</text>
</comment>
<feature type="transmembrane region" description="Helical" evidence="1">
    <location>
        <begin position="198"/>
        <end position="222"/>
    </location>
</feature>
<evidence type="ECO:0000313" key="2">
    <source>
        <dbReference type="EMBL" id="GMT22452.1"/>
    </source>
</evidence>
<keyword evidence="1" id="KW-1133">Transmembrane helix</keyword>
<feature type="transmembrane region" description="Helical" evidence="1">
    <location>
        <begin position="133"/>
        <end position="152"/>
    </location>
</feature>
<dbReference type="EMBL" id="BTSY01000004">
    <property type="protein sequence ID" value="GMT22452.1"/>
    <property type="molecule type" value="Genomic_DNA"/>
</dbReference>
<keyword evidence="1" id="KW-0812">Transmembrane</keyword>